<reference evidence="9" key="3">
    <citation type="submission" date="2025-09" db="UniProtKB">
        <authorList>
            <consortium name="Ensembl"/>
        </authorList>
    </citation>
    <scope>IDENTIFICATION</scope>
    <source>
        <strain evidence="9">2N</strain>
    </source>
</reference>
<evidence type="ECO:0000313" key="9">
    <source>
        <dbReference type="Ensembl" id="ENSCPOP00000002481.3"/>
    </source>
</evidence>
<evidence type="ECO:0000256" key="8">
    <source>
        <dbReference type="ARBA" id="ARBA00047303"/>
    </source>
</evidence>
<dbReference type="InterPro" id="IPR002755">
    <property type="entry name" value="DNA_primase_S"/>
</dbReference>
<evidence type="ECO:0000256" key="5">
    <source>
        <dbReference type="ARBA" id="ARBA00026139"/>
    </source>
</evidence>
<evidence type="ECO:0000313" key="10">
    <source>
        <dbReference type="Proteomes" id="UP000005447"/>
    </source>
</evidence>
<dbReference type="GO" id="GO:0000428">
    <property type="term" value="C:DNA-directed RNA polymerase complex"/>
    <property type="evidence" value="ECO:0007669"/>
    <property type="project" value="UniProtKB-KW"/>
</dbReference>
<evidence type="ECO:0000256" key="2">
    <source>
        <dbReference type="ARBA" id="ARBA00012417"/>
    </source>
</evidence>
<name>H0UZ84_CAVPO</name>
<dbReference type="RefSeq" id="XP_013007138.1">
    <property type="nucleotide sequence ID" value="XM_013151684.3"/>
</dbReference>
<dbReference type="GO" id="GO:0031297">
    <property type="term" value="P:replication fork processing"/>
    <property type="evidence" value="ECO:0007669"/>
    <property type="project" value="Ensembl"/>
</dbReference>
<evidence type="ECO:0000256" key="1">
    <source>
        <dbReference type="ARBA" id="ARBA00009762"/>
    </source>
</evidence>
<dbReference type="EC" id="2.7.7.102" evidence="7"/>
<dbReference type="CTD" id="201973"/>
<dbReference type="GO" id="GO:0003887">
    <property type="term" value="F:DNA-directed DNA polymerase activity"/>
    <property type="evidence" value="ECO:0007669"/>
    <property type="project" value="UniProtKB-KW"/>
</dbReference>
<organism evidence="9 10">
    <name type="scientific">Cavia porcellus</name>
    <name type="common">Guinea pig</name>
    <dbReference type="NCBI Taxonomy" id="10141"/>
    <lineage>
        <taxon>Eukaryota</taxon>
        <taxon>Metazoa</taxon>
        <taxon>Chordata</taxon>
        <taxon>Craniata</taxon>
        <taxon>Vertebrata</taxon>
        <taxon>Euteleostomi</taxon>
        <taxon>Mammalia</taxon>
        <taxon>Eutheria</taxon>
        <taxon>Euarchontoglires</taxon>
        <taxon>Glires</taxon>
        <taxon>Rodentia</taxon>
        <taxon>Hystricomorpha</taxon>
        <taxon>Caviidae</taxon>
        <taxon>Cavia</taxon>
    </lineage>
</organism>
<dbReference type="GO" id="GO:0005634">
    <property type="term" value="C:nucleus"/>
    <property type="evidence" value="ECO:0007669"/>
    <property type="project" value="Ensembl"/>
</dbReference>
<dbReference type="GO" id="GO:0008270">
    <property type="term" value="F:zinc ion binding"/>
    <property type="evidence" value="ECO:0007669"/>
    <property type="project" value="Ensembl"/>
</dbReference>
<dbReference type="EC" id="2.7.7.7" evidence="2"/>
<dbReference type="STRING" id="10141.ENSCPOP00000002481"/>
<dbReference type="InterPro" id="IPR044917">
    <property type="entry name" value="PRIMPOL"/>
</dbReference>
<evidence type="ECO:0000256" key="4">
    <source>
        <dbReference type="ARBA" id="ARBA00022932"/>
    </source>
</evidence>
<dbReference type="KEGG" id="cpoc:100721241"/>
<dbReference type="GO" id="GO:0003682">
    <property type="term" value="F:chromatin binding"/>
    <property type="evidence" value="ECO:0007669"/>
    <property type="project" value="Ensembl"/>
</dbReference>
<keyword evidence="4" id="KW-0548">Nucleotidyltransferase</keyword>
<dbReference type="GO" id="GO:0030145">
    <property type="term" value="F:manganese ion binding"/>
    <property type="evidence" value="ECO:0007669"/>
    <property type="project" value="Ensembl"/>
</dbReference>
<dbReference type="GeneTree" id="ENSGT00390000003901"/>
<dbReference type="Proteomes" id="UP000005447">
    <property type="component" value="Unassembled WGS sequence"/>
</dbReference>
<dbReference type="GO" id="GO:0003899">
    <property type="term" value="F:DNA-directed RNA polymerase activity"/>
    <property type="evidence" value="ECO:0007669"/>
    <property type="project" value="Ensembl"/>
</dbReference>
<dbReference type="GO" id="GO:0005759">
    <property type="term" value="C:mitochondrial matrix"/>
    <property type="evidence" value="ECO:0007669"/>
    <property type="project" value="Ensembl"/>
</dbReference>
<dbReference type="GO" id="GO:0006264">
    <property type="term" value="P:mitochondrial DNA replication"/>
    <property type="evidence" value="ECO:0007669"/>
    <property type="project" value="Ensembl"/>
</dbReference>
<keyword evidence="4" id="KW-0808">Transferase</keyword>
<evidence type="ECO:0000256" key="6">
    <source>
        <dbReference type="ARBA" id="ARBA00044677"/>
    </source>
</evidence>
<dbReference type="FunCoup" id="H0UZ84">
    <property type="interactions" value="2996"/>
</dbReference>
<dbReference type="PANTHER" id="PTHR31399">
    <property type="entry name" value="DNA-DIRECTED PRIMASE / POLYMERASE PROTEIN"/>
    <property type="match status" value="1"/>
</dbReference>
<keyword evidence="4" id="KW-0239">DNA-directed DNA polymerase</keyword>
<dbReference type="HOGENOM" id="CLU_027838_0_0_1"/>
<dbReference type="GeneID" id="100721241"/>
<dbReference type="EMBL" id="AAKN02035986">
    <property type="status" value="NOT_ANNOTATED_CDS"/>
    <property type="molecule type" value="Genomic_DNA"/>
</dbReference>
<dbReference type="GO" id="GO:0006269">
    <property type="term" value="P:DNA replication, synthesis of primer"/>
    <property type="evidence" value="ECO:0007669"/>
    <property type="project" value="InterPro"/>
</dbReference>
<evidence type="ECO:0000256" key="3">
    <source>
        <dbReference type="ARBA" id="ARBA00022478"/>
    </source>
</evidence>
<dbReference type="InParanoid" id="H0UZ84"/>
<dbReference type="Pfam" id="PF01896">
    <property type="entry name" value="DNA_primase_S"/>
    <property type="match status" value="1"/>
</dbReference>
<comment type="catalytic activity">
    <reaction evidence="8">
        <text>DNA(n) + a 2'-deoxyribonucleoside 5'-triphosphate = DNA(n+1) + diphosphate</text>
        <dbReference type="Rhea" id="RHEA:22508"/>
        <dbReference type="Rhea" id="RHEA-COMP:17339"/>
        <dbReference type="Rhea" id="RHEA-COMP:17340"/>
        <dbReference type="ChEBI" id="CHEBI:33019"/>
        <dbReference type="ChEBI" id="CHEBI:61560"/>
        <dbReference type="ChEBI" id="CHEBI:173112"/>
        <dbReference type="EC" id="2.7.7.7"/>
    </reaction>
    <physiologicalReaction direction="left-to-right" evidence="8">
        <dbReference type="Rhea" id="RHEA:22509"/>
    </physiologicalReaction>
</comment>
<keyword evidence="3" id="KW-0240">DNA-directed RNA polymerase</keyword>
<keyword evidence="3" id="KW-0804">Transcription</keyword>
<gene>
    <name evidence="9" type="primary">PRIMPOL</name>
</gene>
<dbReference type="AlphaFoldDB" id="H0UZ84"/>
<dbReference type="RefSeq" id="XP_003469156.1">
    <property type="nucleotide sequence ID" value="XM_003469108.5"/>
</dbReference>
<sequence length="547" mass="63570">MTRKWETRLKQIEERALGYEKKPLPSVYRPRLSKPEDPPSIWKLFHRQDQAFNFVKSCKENVHVFALEYKVDDGRRIYLVTTYAQLWFYYKSRKNLLHCYEVIPENAVCKLYFDLEFNKRANPEADGKKMVALLIEHVCKALQELYSVSCSAEDVFKLDSSTDEKFSCHLIFQLHDVAFKDNIHVGNFVKKILHPALHLISSQEDDRIRNPMDHKFSHFPETPLKQEISYNQMSPDKDIAKSWTLNSKIPERQESTQQSNPDLSFLVVKNNMGEKHLFVDLGVYTRNRNFRLYKSSKIGKCVALEVAEDNRFFPKQSKNMSEENQNFLFSLVTNVRFSDSLRILTCDTSENKRKRTNLVNSTSSSVETIEGFQCSPYPEVDRFVLSLVTKNEIKGGIRRWNYFFPEELLVYDICKYRWCQNIGRAHKSNNIMILVDLKNEVWYQKCHDPVCKAENFKSNCFPLPAEVSLLNLFKEEEEFTADETWNNEAKNPGASADAAWDNSTDDAYFLEATDDAELAEAAENSLLSYSSAGNEIPDELIIEGLQE</sequence>
<dbReference type="GO" id="GO:0062176">
    <property type="term" value="P:R-loop processing"/>
    <property type="evidence" value="ECO:0007669"/>
    <property type="project" value="Ensembl"/>
</dbReference>
<dbReference type="VEuPathDB" id="HostDB:ENSCPOG00000002732"/>
<dbReference type="GO" id="GO:0009411">
    <property type="term" value="P:response to UV"/>
    <property type="evidence" value="ECO:0007669"/>
    <property type="project" value="Ensembl"/>
</dbReference>
<proteinExistence type="inferred from homology"/>
<evidence type="ECO:0000256" key="7">
    <source>
        <dbReference type="ARBA" id="ARBA00044768"/>
    </source>
</evidence>
<dbReference type="GO" id="GO:0043504">
    <property type="term" value="P:mitochondrial DNA repair"/>
    <property type="evidence" value="ECO:0007669"/>
    <property type="project" value="Ensembl"/>
</dbReference>
<dbReference type="GO" id="GO:0042276">
    <property type="term" value="P:error-prone translesion synthesis"/>
    <property type="evidence" value="ECO:0007669"/>
    <property type="project" value="Ensembl"/>
</dbReference>
<dbReference type="OMA" id="HYEVIQD"/>
<dbReference type="GO" id="GO:0005657">
    <property type="term" value="C:replication fork"/>
    <property type="evidence" value="ECO:0007669"/>
    <property type="project" value="Ensembl"/>
</dbReference>
<reference evidence="9" key="2">
    <citation type="submission" date="2025-08" db="UniProtKB">
        <authorList>
            <consortium name="Ensembl"/>
        </authorList>
    </citation>
    <scope>IDENTIFICATION</scope>
    <source>
        <strain evidence="9">2N</strain>
    </source>
</reference>
<dbReference type="PANTHER" id="PTHR31399:SF0">
    <property type="entry name" value="DNA-DIRECTED PRIMASE_POLYMERASE PROTEIN"/>
    <property type="match status" value="1"/>
</dbReference>
<comment type="similarity">
    <text evidence="1">Belongs to the eukaryotic-type primase small subunit family.</text>
</comment>
<dbReference type="OrthoDB" id="5988181at2759"/>
<dbReference type="eggNOG" id="ENOG502QS1Q">
    <property type="taxonomic scope" value="Eukaryota"/>
</dbReference>
<accession>H0UZ84</accession>
<protein>
    <recommendedName>
        <fullName evidence="5">DNA-directed primase/polymerase protein</fullName>
        <ecNumber evidence="7">2.7.7.102</ecNumber>
        <ecNumber evidence="2">2.7.7.7</ecNumber>
    </recommendedName>
</protein>
<dbReference type="Pfam" id="PF03121">
    <property type="entry name" value="Herpes_UL52"/>
    <property type="match status" value="1"/>
</dbReference>
<dbReference type="CDD" id="cd22256">
    <property type="entry name" value="PrimPol_RBD"/>
    <property type="match status" value="1"/>
</dbReference>
<comment type="catalytic activity">
    <reaction evidence="6">
        <text>ssDNA + n NTP = ssDNA/pppN(pN)n-1 hybrid + (n-1) diphosphate.</text>
        <dbReference type="EC" id="2.7.7.102"/>
    </reaction>
</comment>
<dbReference type="Ensembl" id="ENSCPOT00000002766.3">
    <property type="protein sequence ID" value="ENSCPOP00000002481.3"/>
    <property type="gene ID" value="ENSCPOG00000002732.4"/>
</dbReference>
<reference evidence="10" key="1">
    <citation type="journal article" date="2011" name="Nature">
        <title>A high-resolution map of human evolutionary constraint using 29 mammals.</title>
        <authorList>
            <person name="Lindblad-Toh K."/>
            <person name="Garber M."/>
            <person name="Zuk O."/>
            <person name="Lin M.F."/>
            <person name="Parker B.J."/>
            <person name="Washietl S."/>
            <person name="Kheradpour P."/>
            <person name="Ernst J."/>
            <person name="Jordan G."/>
            <person name="Mauceli E."/>
            <person name="Ward L.D."/>
            <person name="Lowe C.B."/>
            <person name="Holloway A.K."/>
            <person name="Clamp M."/>
            <person name="Gnerre S."/>
            <person name="Alfoldi J."/>
            <person name="Beal K."/>
            <person name="Chang J."/>
            <person name="Clawson H."/>
            <person name="Cuff J."/>
            <person name="Di Palma F."/>
            <person name="Fitzgerald S."/>
            <person name="Flicek P."/>
            <person name="Guttman M."/>
            <person name="Hubisz M.J."/>
            <person name="Jaffe D.B."/>
            <person name="Jungreis I."/>
            <person name="Kent W.J."/>
            <person name="Kostka D."/>
            <person name="Lara M."/>
            <person name="Martins A.L."/>
            <person name="Massingham T."/>
            <person name="Moltke I."/>
            <person name="Raney B.J."/>
            <person name="Rasmussen M.D."/>
            <person name="Robinson J."/>
            <person name="Stark A."/>
            <person name="Vilella A.J."/>
            <person name="Wen J."/>
            <person name="Xie X."/>
            <person name="Zody M.C."/>
            <person name="Baldwin J."/>
            <person name="Bloom T."/>
            <person name="Chin C.W."/>
            <person name="Heiman D."/>
            <person name="Nicol R."/>
            <person name="Nusbaum C."/>
            <person name="Young S."/>
            <person name="Wilkinson J."/>
            <person name="Worley K.C."/>
            <person name="Kovar C.L."/>
            <person name="Muzny D.M."/>
            <person name="Gibbs R.A."/>
            <person name="Cree A."/>
            <person name="Dihn H.H."/>
            <person name="Fowler G."/>
            <person name="Jhangiani S."/>
            <person name="Joshi V."/>
            <person name="Lee S."/>
            <person name="Lewis L.R."/>
            <person name="Nazareth L.V."/>
            <person name="Okwuonu G."/>
            <person name="Santibanez J."/>
            <person name="Warren W.C."/>
            <person name="Mardis E.R."/>
            <person name="Weinstock G.M."/>
            <person name="Wilson R.K."/>
            <person name="Delehaunty K."/>
            <person name="Dooling D."/>
            <person name="Fronik C."/>
            <person name="Fulton L."/>
            <person name="Fulton B."/>
            <person name="Graves T."/>
            <person name="Minx P."/>
            <person name="Sodergren E."/>
            <person name="Birney E."/>
            <person name="Margulies E.H."/>
            <person name="Herrero J."/>
            <person name="Green E.D."/>
            <person name="Haussler D."/>
            <person name="Siepel A."/>
            <person name="Goldman N."/>
            <person name="Pollard K.S."/>
            <person name="Pedersen J.S."/>
            <person name="Lander E.S."/>
            <person name="Kellis M."/>
        </authorList>
    </citation>
    <scope>NUCLEOTIDE SEQUENCE [LARGE SCALE GENOMIC DNA]</scope>
    <source>
        <strain evidence="10">2N</strain>
    </source>
</reference>
<keyword evidence="10" id="KW-1185">Reference proteome</keyword>
<dbReference type="Bgee" id="ENSCPOG00000002732">
    <property type="expression patterns" value="Expressed in adrenal gland and 10 other cell types or tissues"/>
</dbReference>